<dbReference type="AlphaFoldDB" id="A0A9D4PD79"/>
<keyword evidence="2" id="KW-1185">Reference proteome</keyword>
<organism evidence="1 2">
    <name type="scientific">Rhipicephalus sanguineus</name>
    <name type="common">Brown dog tick</name>
    <name type="synonym">Ixodes sanguineus</name>
    <dbReference type="NCBI Taxonomy" id="34632"/>
    <lineage>
        <taxon>Eukaryota</taxon>
        <taxon>Metazoa</taxon>
        <taxon>Ecdysozoa</taxon>
        <taxon>Arthropoda</taxon>
        <taxon>Chelicerata</taxon>
        <taxon>Arachnida</taxon>
        <taxon>Acari</taxon>
        <taxon>Parasitiformes</taxon>
        <taxon>Ixodida</taxon>
        <taxon>Ixodoidea</taxon>
        <taxon>Ixodidae</taxon>
        <taxon>Rhipicephalinae</taxon>
        <taxon>Rhipicephalus</taxon>
        <taxon>Rhipicephalus</taxon>
    </lineage>
</organism>
<reference evidence="1" key="1">
    <citation type="journal article" date="2020" name="Cell">
        <title>Large-Scale Comparative Analyses of Tick Genomes Elucidate Their Genetic Diversity and Vector Capacities.</title>
        <authorList>
            <consortium name="Tick Genome and Microbiome Consortium (TIGMIC)"/>
            <person name="Jia N."/>
            <person name="Wang J."/>
            <person name="Shi W."/>
            <person name="Du L."/>
            <person name="Sun Y."/>
            <person name="Zhan W."/>
            <person name="Jiang J.F."/>
            <person name="Wang Q."/>
            <person name="Zhang B."/>
            <person name="Ji P."/>
            <person name="Bell-Sakyi L."/>
            <person name="Cui X.M."/>
            <person name="Yuan T.T."/>
            <person name="Jiang B.G."/>
            <person name="Yang W.F."/>
            <person name="Lam T.T."/>
            <person name="Chang Q.C."/>
            <person name="Ding S.J."/>
            <person name="Wang X.J."/>
            <person name="Zhu J.G."/>
            <person name="Ruan X.D."/>
            <person name="Zhao L."/>
            <person name="Wei J.T."/>
            <person name="Ye R.Z."/>
            <person name="Que T.C."/>
            <person name="Du C.H."/>
            <person name="Zhou Y.H."/>
            <person name="Cheng J.X."/>
            <person name="Dai P.F."/>
            <person name="Guo W.B."/>
            <person name="Han X.H."/>
            <person name="Huang E.J."/>
            <person name="Li L.F."/>
            <person name="Wei W."/>
            <person name="Gao Y.C."/>
            <person name="Liu J.Z."/>
            <person name="Shao H.Z."/>
            <person name="Wang X."/>
            <person name="Wang C.C."/>
            <person name="Yang T.C."/>
            <person name="Huo Q.B."/>
            <person name="Li W."/>
            <person name="Chen H.Y."/>
            <person name="Chen S.E."/>
            <person name="Zhou L.G."/>
            <person name="Ni X.B."/>
            <person name="Tian J.H."/>
            <person name="Sheng Y."/>
            <person name="Liu T."/>
            <person name="Pan Y.S."/>
            <person name="Xia L.Y."/>
            <person name="Li J."/>
            <person name="Zhao F."/>
            <person name="Cao W.C."/>
        </authorList>
    </citation>
    <scope>NUCLEOTIDE SEQUENCE</scope>
    <source>
        <strain evidence="1">Rsan-2018</strain>
    </source>
</reference>
<sequence length="86" mass="8642">MPTGQVTANPVIAKSDKVWAKNVGNYANRSRICAADPFAIAAPGVDGYADASSIGSNAPSVESGGGALRFACPNTGFSEGVDDVLP</sequence>
<name>A0A9D4PD79_RHISA</name>
<comment type="caution">
    <text evidence="1">The sequence shown here is derived from an EMBL/GenBank/DDBJ whole genome shotgun (WGS) entry which is preliminary data.</text>
</comment>
<accession>A0A9D4PD79</accession>
<evidence type="ECO:0000313" key="2">
    <source>
        <dbReference type="Proteomes" id="UP000821837"/>
    </source>
</evidence>
<gene>
    <name evidence="1" type="ORF">HPB52_021179</name>
</gene>
<proteinExistence type="predicted"/>
<reference evidence="1" key="2">
    <citation type="submission" date="2021-09" db="EMBL/GenBank/DDBJ databases">
        <authorList>
            <person name="Jia N."/>
            <person name="Wang J."/>
            <person name="Shi W."/>
            <person name="Du L."/>
            <person name="Sun Y."/>
            <person name="Zhan W."/>
            <person name="Jiang J."/>
            <person name="Wang Q."/>
            <person name="Zhang B."/>
            <person name="Ji P."/>
            <person name="Sakyi L.B."/>
            <person name="Cui X."/>
            <person name="Yuan T."/>
            <person name="Jiang B."/>
            <person name="Yang W."/>
            <person name="Lam T.T.-Y."/>
            <person name="Chang Q."/>
            <person name="Ding S."/>
            <person name="Wang X."/>
            <person name="Zhu J."/>
            <person name="Ruan X."/>
            <person name="Zhao L."/>
            <person name="Wei J."/>
            <person name="Que T."/>
            <person name="Du C."/>
            <person name="Cheng J."/>
            <person name="Dai P."/>
            <person name="Han X."/>
            <person name="Huang E."/>
            <person name="Gao Y."/>
            <person name="Liu J."/>
            <person name="Shao H."/>
            <person name="Ye R."/>
            <person name="Li L."/>
            <person name="Wei W."/>
            <person name="Wang X."/>
            <person name="Wang C."/>
            <person name="Huo Q."/>
            <person name="Li W."/>
            <person name="Guo W."/>
            <person name="Chen H."/>
            <person name="Chen S."/>
            <person name="Zhou L."/>
            <person name="Zhou L."/>
            <person name="Ni X."/>
            <person name="Tian J."/>
            <person name="Zhou Y."/>
            <person name="Sheng Y."/>
            <person name="Liu T."/>
            <person name="Pan Y."/>
            <person name="Xia L."/>
            <person name="Li J."/>
            <person name="Zhao F."/>
            <person name="Cao W."/>
        </authorList>
    </citation>
    <scope>NUCLEOTIDE SEQUENCE</scope>
    <source>
        <strain evidence="1">Rsan-2018</strain>
        <tissue evidence="1">Larvae</tissue>
    </source>
</reference>
<dbReference type="Proteomes" id="UP000821837">
    <property type="component" value="Unassembled WGS sequence"/>
</dbReference>
<evidence type="ECO:0000313" key="1">
    <source>
        <dbReference type="EMBL" id="KAH7936263.1"/>
    </source>
</evidence>
<dbReference type="EMBL" id="JABSTV010001255">
    <property type="protein sequence ID" value="KAH7936263.1"/>
    <property type="molecule type" value="Genomic_DNA"/>
</dbReference>
<protein>
    <submittedName>
        <fullName evidence="1">Uncharacterized protein</fullName>
    </submittedName>
</protein>